<name>A0A2P2QJT8_RHIMU</name>
<protein>
    <submittedName>
        <fullName evidence="1">Uncharacterized protein</fullName>
    </submittedName>
</protein>
<accession>A0A2P2QJT8</accession>
<organism evidence="1">
    <name type="scientific">Rhizophora mucronata</name>
    <name type="common">Asiatic mangrove</name>
    <dbReference type="NCBI Taxonomy" id="61149"/>
    <lineage>
        <taxon>Eukaryota</taxon>
        <taxon>Viridiplantae</taxon>
        <taxon>Streptophyta</taxon>
        <taxon>Embryophyta</taxon>
        <taxon>Tracheophyta</taxon>
        <taxon>Spermatophyta</taxon>
        <taxon>Magnoliopsida</taxon>
        <taxon>eudicotyledons</taxon>
        <taxon>Gunneridae</taxon>
        <taxon>Pentapetalae</taxon>
        <taxon>rosids</taxon>
        <taxon>fabids</taxon>
        <taxon>Malpighiales</taxon>
        <taxon>Rhizophoraceae</taxon>
        <taxon>Rhizophora</taxon>
    </lineage>
</organism>
<reference evidence="1" key="1">
    <citation type="submission" date="2018-02" db="EMBL/GenBank/DDBJ databases">
        <title>Rhizophora mucronata_Transcriptome.</title>
        <authorList>
            <person name="Meera S.P."/>
            <person name="Sreeshan A."/>
            <person name="Augustine A."/>
        </authorList>
    </citation>
    <scope>NUCLEOTIDE SEQUENCE</scope>
    <source>
        <tissue evidence="1">Leaf</tissue>
    </source>
</reference>
<dbReference type="EMBL" id="GGEC01086768">
    <property type="protein sequence ID" value="MBX67252.1"/>
    <property type="molecule type" value="Transcribed_RNA"/>
</dbReference>
<proteinExistence type="predicted"/>
<evidence type="ECO:0000313" key="1">
    <source>
        <dbReference type="EMBL" id="MBX67252.1"/>
    </source>
</evidence>
<sequence>MVKSAGVLHHDAVIM</sequence>